<accession>A0AC60Q7F2</accession>
<evidence type="ECO:0000313" key="2">
    <source>
        <dbReference type="Proteomes" id="UP000805193"/>
    </source>
</evidence>
<protein>
    <submittedName>
        <fullName evidence="1">Uncharacterized protein</fullName>
    </submittedName>
</protein>
<dbReference type="Proteomes" id="UP000805193">
    <property type="component" value="Unassembled WGS sequence"/>
</dbReference>
<reference evidence="1 2" key="1">
    <citation type="journal article" date="2020" name="Cell">
        <title>Large-Scale Comparative Analyses of Tick Genomes Elucidate Their Genetic Diversity and Vector Capacities.</title>
        <authorList>
            <consortium name="Tick Genome and Microbiome Consortium (TIGMIC)"/>
            <person name="Jia N."/>
            <person name="Wang J."/>
            <person name="Shi W."/>
            <person name="Du L."/>
            <person name="Sun Y."/>
            <person name="Zhan W."/>
            <person name="Jiang J.F."/>
            <person name="Wang Q."/>
            <person name="Zhang B."/>
            <person name="Ji P."/>
            <person name="Bell-Sakyi L."/>
            <person name="Cui X.M."/>
            <person name="Yuan T.T."/>
            <person name="Jiang B.G."/>
            <person name="Yang W.F."/>
            <person name="Lam T.T."/>
            <person name="Chang Q.C."/>
            <person name="Ding S.J."/>
            <person name="Wang X.J."/>
            <person name="Zhu J.G."/>
            <person name="Ruan X.D."/>
            <person name="Zhao L."/>
            <person name="Wei J.T."/>
            <person name="Ye R.Z."/>
            <person name="Que T.C."/>
            <person name="Du C.H."/>
            <person name="Zhou Y.H."/>
            <person name="Cheng J.X."/>
            <person name="Dai P.F."/>
            <person name="Guo W.B."/>
            <person name="Han X.H."/>
            <person name="Huang E.J."/>
            <person name="Li L.F."/>
            <person name="Wei W."/>
            <person name="Gao Y.C."/>
            <person name="Liu J.Z."/>
            <person name="Shao H.Z."/>
            <person name="Wang X."/>
            <person name="Wang C.C."/>
            <person name="Yang T.C."/>
            <person name="Huo Q.B."/>
            <person name="Li W."/>
            <person name="Chen H.Y."/>
            <person name="Chen S.E."/>
            <person name="Zhou L.G."/>
            <person name="Ni X.B."/>
            <person name="Tian J.H."/>
            <person name="Sheng Y."/>
            <person name="Liu T."/>
            <person name="Pan Y.S."/>
            <person name="Xia L.Y."/>
            <person name="Li J."/>
            <person name="Zhao F."/>
            <person name="Cao W.C."/>
        </authorList>
    </citation>
    <scope>NUCLEOTIDE SEQUENCE [LARGE SCALE GENOMIC DNA]</scope>
    <source>
        <strain evidence="1">Iper-2018</strain>
    </source>
</reference>
<comment type="caution">
    <text evidence="1">The sequence shown here is derived from an EMBL/GenBank/DDBJ whole genome shotgun (WGS) entry which is preliminary data.</text>
</comment>
<organism evidence="1 2">
    <name type="scientific">Ixodes persulcatus</name>
    <name type="common">Taiga tick</name>
    <dbReference type="NCBI Taxonomy" id="34615"/>
    <lineage>
        <taxon>Eukaryota</taxon>
        <taxon>Metazoa</taxon>
        <taxon>Ecdysozoa</taxon>
        <taxon>Arthropoda</taxon>
        <taxon>Chelicerata</taxon>
        <taxon>Arachnida</taxon>
        <taxon>Acari</taxon>
        <taxon>Parasitiformes</taxon>
        <taxon>Ixodida</taxon>
        <taxon>Ixodoidea</taxon>
        <taxon>Ixodidae</taxon>
        <taxon>Ixodinae</taxon>
        <taxon>Ixodes</taxon>
    </lineage>
</organism>
<proteinExistence type="predicted"/>
<dbReference type="EMBL" id="JABSTQ010009376">
    <property type="protein sequence ID" value="KAG0429839.1"/>
    <property type="molecule type" value="Genomic_DNA"/>
</dbReference>
<name>A0AC60Q7F2_IXOPE</name>
<keyword evidence="2" id="KW-1185">Reference proteome</keyword>
<gene>
    <name evidence="1" type="ORF">HPB47_023245</name>
</gene>
<evidence type="ECO:0000313" key="1">
    <source>
        <dbReference type="EMBL" id="KAG0429839.1"/>
    </source>
</evidence>
<sequence length="100" mass="10498">MAGTPKCSVCSKALLRDGRMMMSAFCSSSFHIGKTCSGIVEAVISFMPVIKWLAVGTAKGGQHGTHGGSPVLTSLRVRGSSEEVPSYSRVESGDRRSGHP</sequence>